<accession>A0A6I2L0P8</accession>
<dbReference type="EMBL" id="WKJK01000008">
    <property type="protein sequence ID" value="MRW91768.1"/>
    <property type="molecule type" value="Genomic_DNA"/>
</dbReference>
<dbReference type="AlphaFoldDB" id="A0A6I2L0P8"/>
<dbReference type="RefSeq" id="WP_154378479.1">
    <property type="nucleotide sequence ID" value="NZ_WKJK01000008.1"/>
</dbReference>
<sequence length="73" mass="8057">MTVAEIEAAIRLLSAEEKQHLLELLLDDGAAAQKDQLTREALDDVDAGRLVEHDDVKAWADSLEANHPCPQPR</sequence>
<organism evidence="1 2">
    <name type="scientific">Duganella guangzhouensis</name>
    <dbReference type="NCBI Taxonomy" id="2666084"/>
    <lineage>
        <taxon>Bacteria</taxon>
        <taxon>Pseudomonadati</taxon>
        <taxon>Pseudomonadota</taxon>
        <taxon>Betaproteobacteria</taxon>
        <taxon>Burkholderiales</taxon>
        <taxon>Oxalobacteraceae</taxon>
        <taxon>Telluria group</taxon>
        <taxon>Duganella</taxon>
    </lineage>
</organism>
<proteinExistence type="predicted"/>
<evidence type="ECO:0000313" key="1">
    <source>
        <dbReference type="EMBL" id="MRW91768.1"/>
    </source>
</evidence>
<name>A0A6I2L0P8_9BURK</name>
<gene>
    <name evidence="1" type="ORF">GJ699_17375</name>
</gene>
<evidence type="ECO:0000313" key="2">
    <source>
        <dbReference type="Proteomes" id="UP000433309"/>
    </source>
</evidence>
<reference evidence="1 2" key="1">
    <citation type="submission" date="2019-11" db="EMBL/GenBank/DDBJ databases">
        <title>Novel species isolated from a subtropical stream in China.</title>
        <authorList>
            <person name="Lu H."/>
        </authorList>
    </citation>
    <scope>NUCLEOTIDE SEQUENCE [LARGE SCALE GENOMIC DNA]</scope>
    <source>
        <strain evidence="1 2">FT80W</strain>
    </source>
</reference>
<dbReference type="Proteomes" id="UP000433309">
    <property type="component" value="Unassembled WGS sequence"/>
</dbReference>
<comment type="caution">
    <text evidence="1">The sequence shown here is derived from an EMBL/GenBank/DDBJ whole genome shotgun (WGS) entry which is preliminary data.</text>
</comment>
<keyword evidence="2" id="KW-1185">Reference proteome</keyword>
<protein>
    <submittedName>
        <fullName evidence="1">CopG family transcriptional regulator</fullName>
    </submittedName>
</protein>